<keyword evidence="1" id="KW-0175">Coiled coil</keyword>
<organism evidence="2 3">
    <name type="scientific">Paenibacillus peoriae</name>
    <dbReference type="NCBI Taxonomy" id="59893"/>
    <lineage>
        <taxon>Bacteria</taxon>
        <taxon>Bacillati</taxon>
        <taxon>Bacillota</taxon>
        <taxon>Bacilli</taxon>
        <taxon>Bacillales</taxon>
        <taxon>Paenibacillaceae</taxon>
        <taxon>Paenibacillus</taxon>
    </lineage>
</organism>
<dbReference type="SUPFAM" id="SSF46785">
    <property type="entry name" value="Winged helix' DNA-binding domain"/>
    <property type="match status" value="1"/>
</dbReference>
<keyword evidence="2" id="KW-0614">Plasmid</keyword>
<evidence type="ECO:0000256" key="1">
    <source>
        <dbReference type="SAM" id="Coils"/>
    </source>
</evidence>
<dbReference type="Proteomes" id="UP000516384">
    <property type="component" value="Plasmid pPlas3"/>
</dbReference>
<geneLocation type="plasmid" evidence="2 3">
    <name>pPlas3</name>
</geneLocation>
<evidence type="ECO:0000313" key="3">
    <source>
        <dbReference type="Proteomes" id="UP000516384"/>
    </source>
</evidence>
<dbReference type="InterPro" id="IPR036390">
    <property type="entry name" value="WH_DNA-bd_sf"/>
</dbReference>
<dbReference type="RefSeq" id="WP_190299842.1">
    <property type="nucleotide sequence ID" value="NZ_CP061175.1"/>
</dbReference>
<feature type="coiled-coil region" evidence="1">
    <location>
        <begin position="317"/>
        <end position="344"/>
    </location>
</feature>
<sequence>MSVQQQPRKLKRCTIKEEYVELTGDAVSAALLNQMIFWQEVINKSDSEKIAEIEVLERIGDHDKANKMRSQLREGWFWKSAQELSDEIMFSTRPTVARKLKALVDNGLIESRKNDKKKFDHTNHYRVNLSYIQRELEKLGFSLEGYTLFRPSQDEDLPIAQNEQSKETPNLPIAQNEQSKVQYEQSAAYNEQSATHNEQSISRFTSLGFHSLGFEEEEVYTGRDPLIHMLINVSKTKAPTIRHEAFLQNLTTYNIKNEMGLQIVEYMESQQQDINNYTCGAIDRTFAEFVKRSKTNDKVKVFPRWFATTIINKQFEVDQDEARTDEARREEERFQRRLERYKNISQQMAAATSDIH</sequence>
<proteinExistence type="predicted"/>
<accession>A0A7H0YHH7</accession>
<protein>
    <submittedName>
        <fullName evidence="2">Helix-turn-helix transcriptional regulator</fullName>
    </submittedName>
</protein>
<name>A0A7H0YHH7_9BACL</name>
<evidence type="ECO:0000313" key="2">
    <source>
        <dbReference type="EMBL" id="QNR70535.1"/>
    </source>
</evidence>
<gene>
    <name evidence="2" type="ORF">IAQ67_29395</name>
</gene>
<dbReference type="EMBL" id="CP061175">
    <property type="protein sequence ID" value="QNR70535.1"/>
    <property type="molecule type" value="Genomic_DNA"/>
</dbReference>
<dbReference type="AlphaFoldDB" id="A0A7H0YHH7"/>
<reference evidence="2 3" key="1">
    <citation type="submission" date="2020-09" db="EMBL/GenBank/DDBJ databases">
        <title>Characterization of Paenibacillus peoriae strain ZF390 with broad-spectrum antimicrobial activity as a potential biocontrol agent.</title>
        <authorList>
            <person name="Li L."/>
            <person name="Zhao Y."/>
            <person name="Li B."/>
            <person name="Xie X."/>
        </authorList>
    </citation>
    <scope>NUCLEOTIDE SEQUENCE [LARGE SCALE GENOMIC DNA]</scope>
    <source>
        <strain evidence="2 3">ZF390</strain>
        <plasmid evidence="2 3">pPlas3</plasmid>
    </source>
</reference>